<gene>
    <name evidence="1" type="ORF">pEaSNUABM7_00240</name>
</gene>
<keyword evidence="2" id="KW-1185">Reference proteome</keyword>
<proteinExistence type="predicted"/>
<protein>
    <submittedName>
        <fullName evidence="1">Uncharacterized protein</fullName>
    </submittedName>
</protein>
<organism evidence="1 2">
    <name type="scientific">Erwinia phage pEa_SNUABM_7</name>
    <dbReference type="NCBI Taxonomy" id="2866695"/>
    <lineage>
        <taxon>Viruses</taxon>
        <taxon>Duplodnaviria</taxon>
        <taxon>Heunggongvirae</taxon>
        <taxon>Uroviricota</taxon>
        <taxon>Caudoviricetes</taxon>
        <taxon>Snuvirus</taxon>
        <taxon>Snuvirus SNUABM7</taxon>
    </lineage>
</organism>
<evidence type="ECO:0000313" key="1">
    <source>
        <dbReference type="EMBL" id="QYW04908.1"/>
    </source>
</evidence>
<dbReference type="EMBL" id="MZ475896">
    <property type="protein sequence ID" value="QYW04908.1"/>
    <property type="molecule type" value="Genomic_DNA"/>
</dbReference>
<reference evidence="1" key="1">
    <citation type="submission" date="2021-06" db="EMBL/GenBank/DDBJ databases">
        <title>Complete genome sequence of Erwinia phage pEa_SNUABM_7.</title>
        <authorList>
            <person name="Kim S.G."/>
            <person name="Park S.C."/>
        </authorList>
    </citation>
    <scope>NUCLEOTIDE SEQUENCE</scope>
</reference>
<dbReference type="Proteomes" id="UP000827609">
    <property type="component" value="Segment"/>
</dbReference>
<sequence>MNTVYLPSLIDALNNCRFYAANMINIQFNMHLEACPPEHPEVPEEDHQLLVARIAQEFDNAVSRTDLRWDAKPLIHRFRALHSQYLTAVGGELQFDRIPELSYTIPFPFTENTPPDREIARRHLRYTGEQVRAYQYMVCLSRYTHKEETYYLPSPPDQFEMPDVDASLPFDSAQSQIAGIFLEHYQRVEPPRYREQALLEEVGREKMLPMISQCRFWIYKAFPTVIEKVETND</sequence>
<evidence type="ECO:0000313" key="2">
    <source>
        <dbReference type="Proteomes" id="UP000827609"/>
    </source>
</evidence>
<name>A0AAE7WSG0_9CAUD</name>
<accession>A0AAE7WSG0</accession>